<dbReference type="GO" id="GO:0003677">
    <property type="term" value="F:DNA binding"/>
    <property type="evidence" value="ECO:0007669"/>
    <property type="project" value="UniProtKB-KW"/>
</dbReference>
<dbReference type="Pfam" id="PF00239">
    <property type="entry name" value="Resolvase"/>
    <property type="match status" value="1"/>
</dbReference>
<keyword evidence="2" id="KW-0233">DNA recombination</keyword>
<proteinExistence type="predicted"/>
<comment type="caution">
    <text evidence="6">The sequence shown here is derived from an EMBL/GenBank/DDBJ whole genome shotgun (WGS) entry which is preliminary data.</text>
</comment>
<evidence type="ECO:0000313" key="7">
    <source>
        <dbReference type="Proteomes" id="UP000440096"/>
    </source>
</evidence>
<dbReference type="AlphaFoldDB" id="A0A6N7Z3V1"/>
<evidence type="ECO:0000256" key="3">
    <source>
        <dbReference type="SAM" id="Coils"/>
    </source>
</evidence>
<dbReference type="PANTHER" id="PTHR30461">
    <property type="entry name" value="DNA-INVERTASE FROM LAMBDOID PROPHAGE"/>
    <property type="match status" value="1"/>
</dbReference>
<gene>
    <name evidence="6" type="ORF">GKO32_12795</name>
</gene>
<feature type="domain" description="Resolvase/invertase-type recombinase catalytic" evidence="5">
    <location>
        <begin position="2"/>
        <end position="175"/>
    </location>
</feature>
<dbReference type="Pfam" id="PF07508">
    <property type="entry name" value="Recombinase"/>
    <property type="match status" value="1"/>
</dbReference>
<dbReference type="CDD" id="cd00338">
    <property type="entry name" value="Ser_Recombinase"/>
    <property type="match status" value="1"/>
</dbReference>
<feature type="region of interest" description="Disordered" evidence="4">
    <location>
        <begin position="692"/>
        <end position="715"/>
    </location>
</feature>
<dbReference type="SUPFAM" id="SSF53041">
    <property type="entry name" value="Resolvase-like"/>
    <property type="match status" value="1"/>
</dbReference>
<evidence type="ECO:0000259" key="5">
    <source>
        <dbReference type="SMART" id="SM00857"/>
    </source>
</evidence>
<dbReference type="Proteomes" id="UP000440096">
    <property type="component" value="Unassembled WGS sequence"/>
</dbReference>
<dbReference type="InterPro" id="IPR006119">
    <property type="entry name" value="Resolv_N"/>
</dbReference>
<keyword evidence="3" id="KW-0175">Coiled coil</keyword>
<dbReference type="SMART" id="SM00857">
    <property type="entry name" value="Resolvase"/>
    <property type="match status" value="1"/>
</dbReference>
<reference evidence="6 7" key="1">
    <citation type="submission" date="2019-11" db="EMBL/GenBank/DDBJ databases">
        <title>Draft genome of Amycolatopsis RM579.</title>
        <authorList>
            <person name="Duangmal K."/>
            <person name="Mingma R."/>
        </authorList>
    </citation>
    <scope>NUCLEOTIDE SEQUENCE [LARGE SCALE GENOMIC DNA]</scope>
    <source>
        <strain evidence="6 7">RM579</strain>
    </source>
</reference>
<dbReference type="InterPro" id="IPR036162">
    <property type="entry name" value="Resolvase-like_N_sf"/>
</dbReference>
<dbReference type="Gene3D" id="3.90.1750.20">
    <property type="entry name" value="Putative Large Serine Recombinase, Chain B, Domain 2"/>
    <property type="match status" value="1"/>
</dbReference>
<protein>
    <submittedName>
        <fullName evidence="6">Recombinase family protein</fullName>
    </submittedName>
</protein>
<feature type="coiled-coil region" evidence="3">
    <location>
        <begin position="465"/>
        <end position="492"/>
    </location>
</feature>
<sequence length="715" mass="79987">MRFAGSRGSSARTRGSGRRIPRQLHNCEGALPENAVITAHFYDIESGRKEAAARSEGRAHELFDIPIPRDGGIQELLDEAARPDRRFDVVICEDISRIARRTYIGTKIEHQLEQHGILLVAVDEGVRLAQPGRRTKTATQVLTRRVKQGVAEWYVTEMLEKSWDGFETHTDQGYNVGKPCYGYRAEHIKHPVPAKRAKGMKKTRLKVHEVEGAVVRKVFSWRVRERLGYQAIADRLNTDLITNPPPTPVDPARAVGIWTYSSVREVLTNPKHTGHMVWNRRARKGNGKNSVNPTAEWVWSPAPAHEALVDLETFVMAQQVASHRERSTTAPGKRKDTKTKLVYPLRSFVYCDLCGRRMSGNTPTAHRYYACAPKRAWRPEGHPTICRVREDTLLDTLESFLSTRVFGAYRQDLLALNLKAVDGAAQRDRNHRIHALERAIIDTHTKSRNLLRTLEIAKDVNQDLIRDINERRAELKVERTALESQLDEAKADAQKAPNAALLQQLPTGRIRLGGLPDELTRQLFEALRLEIRYNHDTRVATCRITLIGGTLQAVSQAIRKSNVIAIPITSNTVTREEDHAMNASRVSLSNDGLRAIPSGALFPLARRVVLGAVHDRLPHFCRDPHKNRCEPITTTSANGLTAGATRSQAPGHRRSVVGESRREDVAPQIITGYMFATPVALTTADDVVPLPPNVSAHSPPDGHGLPIRRWSHAEC</sequence>
<organism evidence="6 7">
    <name type="scientific">Amycolatopsis pithecellobii</name>
    <dbReference type="NCBI Taxonomy" id="664692"/>
    <lineage>
        <taxon>Bacteria</taxon>
        <taxon>Bacillati</taxon>
        <taxon>Actinomycetota</taxon>
        <taxon>Actinomycetes</taxon>
        <taxon>Pseudonocardiales</taxon>
        <taxon>Pseudonocardiaceae</taxon>
        <taxon>Amycolatopsis</taxon>
    </lineage>
</organism>
<dbReference type="GO" id="GO:0000150">
    <property type="term" value="F:DNA strand exchange activity"/>
    <property type="evidence" value="ECO:0007669"/>
    <property type="project" value="InterPro"/>
</dbReference>
<dbReference type="PANTHER" id="PTHR30461:SF2">
    <property type="entry name" value="SERINE RECOMBINASE PINE-RELATED"/>
    <property type="match status" value="1"/>
</dbReference>
<keyword evidence="7" id="KW-1185">Reference proteome</keyword>
<dbReference type="EMBL" id="WMBA01000015">
    <property type="protein sequence ID" value="MTD54850.1"/>
    <property type="molecule type" value="Genomic_DNA"/>
</dbReference>
<dbReference type="OrthoDB" id="3372479at2"/>
<evidence type="ECO:0000256" key="1">
    <source>
        <dbReference type="ARBA" id="ARBA00023125"/>
    </source>
</evidence>
<keyword evidence="1" id="KW-0238">DNA-binding</keyword>
<accession>A0A6N7Z3V1</accession>
<feature type="region of interest" description="Disordered" evidence="4">
    <location>
        <begin position="632"/>
        <end position="661"/>
    </location>
</feature>
<feature type="region of interest" description="Disordered" evidence="4">
    <location>
        <begin position="1"/>
        <end position="22"/>
    </location>
</feature>
<feature type="compositionally biased region" description="Polar residues" evidence="4">
    <location>
        <begin position="632"/>
        <end position="648"/>
    </location>
</feature>
<dbReference type="InterPro" id="IPR038109">
    <property type="entry name" value="DNA_bind_recomb_sf"/>
</dbReference>
<dbReference type="RefSeq" id="WP_154757045.1">
    <property type="nucleotide sequence ID" value="NZ_WMBA01000015.1"/>
</dbReference>
<name>A0A6N7Z3V1_9PSEU</name>
<dbReference type="InterPro" id="IPR050639">
    <property type="entry name" value="SSR_resolvase"/>
</dbReference>
<evidence type="ECO:0000256" key="2">
    <source>
        <dbReference type="ARBA" id="ARBA00023172"/>
    </source>
</evidence>
<dbReference type="Gene3D" id="3.40.50.1390">
    <property type="entry name" value="Resolvase, N-terminal catalytic domain"/>
    <property type="match status" value="1"/>
</dbReference>
<feature type="compositionally biased region" description="Low complexity" evidence="4">
    <location>
        <begin position="1"/>
        <end position="14"/>
    </location>
</feature>
<evidence type="ECO:0000256" key="4">
    <source>
        <dbReference type="SAM" id="MobiDB-lite"/>
    </source>
</evidence>
<evidence type="ECO:0000313" key="6">
    <source>
        <dbReference type="EMBL" id="MTD54850.1"/>
    </source>
</evidence>
<dbReference type="InterPro" id="IPR011109">
    <property type="entry name" value="DNA_bind_recombinase_dom"/>
</dbReference>